<dbReference type="EMBL" id="CP065321">
    <property type="protein sequence ID" value="QQR28870.1"/>
    <property type="molecule type" value="Genomic_DNA"/>
</dbReference>
<dbReference type="EMBL" id="CP021422">
    <property type="protein sequence ID" value="ASB39579.1"/>
    <property type="molecule type" value="Genomic_DNA"/>
</dbReference>
<evidence type="ECO:0000256" key="1">
    <source>
        <dbReference type="ARBA" id="ARBA00022676"/>
    </source>
</evidence>
<keyword evidence="2" id="KW-0808">Transferase</keyword>
<dbReference type="KEGG" id="amur:ADH66_02230"/>
<evidence type="ECO:0000256" key="2">
    <source>
        <dbReference type="ARBA" id="ARBA00022679"/>
    </source>
</evidence>
<keyword evidence="5" id="KW-1185">Reference proteome</keyword>
<dbReference type="NCBIfam" id="TIGR00696">
    <property type="entry name" value="wecG_tagA_cpsF"/>
    <property type="match status" value="1"/>
</dbReference>
<evidence type="ECO:0000313" key="6">
    <source>
        <dbReference type="Proteomes" id="UP000596035"/>
    </source>
</evidence>
<sequence length="238" mass="26359">MAVNEYLKRVYGGSARSYFERAEKALLSGERLFTVTANPEIIMHADRDPKIKKLLLSPDAEIIPDGISVVKAMNTLGCEASERITGVDLAAHLLKAAGENGKSVYLLGAKEEVVSALAEKLRAEHPDITVNYHNGYDGDKDVIFDEIAALAPDLVLVGLGVPAQELLIYRHLPKFTRGVLVGVGGSFDVLSGSKKRAPQFFVKTNTEWLYRIAKEPQRLGRFWNNNVKFLREVRKARP</sequence>
<evidence type="ECO:0000313" key="4">
    <source>
        <dbReference type="EMBL" id="QQR28870.1"/>
    </source>
</evidence>
<dbReference type="Pfam" id="PF03808">
    <property type="entry name" value="Glyco_tran_WecG"/>
    <property type="match status" value="1"/>
</dbReference>
<dbReference type="Proteomes" id="UP000196710">
    <property type="component" value="Chromosome"/>
</dbReference>
<evidence type="ECO:0000313" key="5">
    <source>
        <dbReference type="Proteomes" id="UP000196710"/>
    </source>
</evidence>
<gene>
    <name evidence="3" type="ORF">ADH66_02230</name>
    <name evidence="4" type="ORF">I5Q82_12270</name>
</gene>
<dbReference type="PANTHER" id="PTHR34136">
    <property type="match status" value="1"/>
</dbReference>
<reference evidence="3" key="1">
    <citation type="journal article" date="2017" name="Genome Announc.">
        <title>High-Quality Whole-Genome Sequences of the Oligo-Mouse-Microbiota Bacterial Community.</title>
        <authorList>
            <person name="Garzetti D."/>
            <person name="Brugiroux S."/>
            <person name="Bunk B."/>
            <person name="Pukall R."/>
            <person name="McCoy K.D."/>
            <person name="Macpherson A.J."/>
            <person name="Stecher B."/>
        </authorList>
    </citation>
    <scope>NUCLEOTIDE SEQUENCE</scope>
    <source>
        <strain evidence="3">KB18</strain>
    </source>
</reference>
<name>A0A1Z2XMB1_9FIRM</name>
<dbReference type="Proteomes" id="UP000596035">
    <property type="component" value="Chromosome"/>
</dbReference>
<evidence type="ECO:0000313" key="3">
    <source>
        <dbReference type="EMBL" id="ASB39579.1"/>
    </source>
</evidence>
<keyword evidence="1" id="KW-0328">Glycosyltransferase</keyword>
<proteinExistence type="predicted"/>
<dbReference type="InterPro" id="IPR004629">
    <property type="entry name" value="WecG_TagA_CpsF"/>
</dbReference>
<dbReference type="GO" id="GO:0016758">
    <property type="term" value="F:hexosyltransferase activity"/>
    <property type="evidence" value="ECO:0007669"/>
    <property type="project" value="TreeGrafter"/>
</dbReference>
<organism evidence="4 6">
    <name type="scientific">Acutalibacter muris</name>
    <dbReference type="NCBI Taxonomy" id="1796620"/>
    <lineage>
        <taxon>Bacteria</taxon>
        <taxon>Bacillati</taxon>
        <taxon>Bacillota</taxon>
        <taxon>Clostridia</taxon>
        <taxon>Eubacteriales</taxon>
        <taxon>Acutalibacteraceae</taxon>
        <taxon>Acutalibacter</taxon>
    </lineage>
</organism>
<reference evidence="5" key="2">
    <citation type="submission" date="2017-05" db="EMBL/GenBank/DDBJ databases">
        <title>Improved OligoMM genomes.</title>
        <authorList>
            <person name="Garzetti D."/>
        </authorList>
    </citation>
    <scope>NUCLEOTIDE SEQUENCE [LARGE SCALE GENOMIC DNA]</scope>
    <source>
        <strain evidence="5">KB18</strain>
    </source>
</reference>
<accession>A0A1Z2XMB1</accession>
<dbReference type="PANTHER" id="PTHR34136:SF1">
    <property type="entry name" value="UDP-N-ACETYL-D-MANNOSAMINURONIC ACID TRANSFERASE"/>
    <property type="match status" value="1"/>
</dbReference>
<dbReference type="CDD" id="cd06533">
    <property type="entry name" value="Glyco_transf_WecG_TagA"/>
    <property type="match status" value="1"/>
</dbReference>
<protein>
    <submittedName>
        <fullName evidence="3 4">Glycosyltransferase</fullName>
    </submittedName>
</protein>
<dbReference type="RefSeq" id="WP_066536227.1">
    <property type="nucleotide sequence ID" value="NZ_CP021422.1"/>
</dbReference>
<dbReference type="AlphaFoldDB" id="A0A1Z2XMB1"/>
<reference evidence="4 6" key="3">
    <citation type="submission" date="2020-11" db="EMBL/GenBank/DDBJ databases">
        <title>Closed and high quality bacterial genomes of the OMM12 community.</title>
        <authorList>
            <person name="Marbouty M."/>
            <person name="Lamy-Besnier Q."/>
            <person name="Debarbieux L."/>
            <person name="Koszul R."/>
        </authorList>
    </citation>
    <scope>NUCLEOTIDE SEQUENCE [LARGE SCALE GENOMIC DNA]</scope>
    <source>
        <strain evidence="4 6">KB18</strain>
    </source>
</reference>